<reference evidence="7 8" key="1">
    <citation type="journal article" date="2018" name="Sci. Adv.">
        <title>Multi-heme cytochromes provide a pathway for survival in energy-limited environments.</title>
        <authorList>
            <person name="Deng X."/>
            <person name="Dohmae N."/>
            <person name="Nealson K.H."/>
            <person name="Hashimoto K."/>
            <person name="Okamoto A."/>
        </authorList>
    </citation>
    <scope>NUCLEOTIDE SEQUENCE [LARGE SCALE GENOMIC DNA]</scope>
    <source>
        <strain evidence="7 8">IS5</strain>
    </source>
</reference>
<dbReference type="EMBL" id="AP017378">
    <property type="protein sequence ID" value="BBD08821.1"/>
    <property type="molecule type" value="Genomic_DNA"/>
</dbReference>
<evidence type="ECO:0000256" key="4">
    <source>
        <dbReference type="ARBA" id="ARBA00022989"/>
    </source>
</evidence>
<feature type="transmembrane region" description="Helical" evidence="6">
    <location>
        <begin position="179"/>
        <end position="197"/>
    </location>
</feature>
<dbReference type="Proteomes" id="UP000269883">
    <property type="component" value="Chromosome"/>
</dbReference>
<sequence>MFENLIPLILFCFGMTVTPGPNNIIMTATGANHGYRASLPHILGATLSIPVMCMMVGVGLGQLILLYPPAHTALNLAGSAYLLWLAWKVANYSGTVDGKDAGQPLTFMQAVVFQWLNPKCWMMYIGAVSMFTTSGGNVFLQVFIIAAVFTVMVPPCFSFWSLAGVGVGRFLTSPARRRAFNLTLALLLVASLVLAQLPQDGMG</sequence>
<dbReference type="GO" id="GO:0005886">
    <property type="term" value="C:plasma membrane"/>
    <property type="evidence" value="ECO:0007669"/>
    <property type="project" value="UniProtKB-SubCell"/>
</dbReference>
<dbReference type="InterPro" id="IPR001123">
    <property type="entry name" value="LeuE-type"/>
</dbReference>
<evidence type="ECO:0000313" key="8">
    <source>
        <dbReference type="Proteomes" id="UP000269883"/>
    </source>
</evidence>
<keyword evidence="2" id="KW-1003">Cell membrane</keyword>
<proteinExistence type="predicted"/>
<keyword evidence="8" id="KW-1185">Reference proteome</keyword>
<evidence type="ECO:0000256" key="1">
    <source>
        <dbReference type="ARBA" id="ARBA00004651"/>
    </source>
</evidence>
<dbReference type="PANTHER" id="PTHR30086:SF20">
    <property type="entry name" value="ARGININE EXPORTER PROTEIN ARGO-RELATED"/>
    <property type="match status" value="1"/>
</dbReference>
<keyword evidence="5 6" id="KW-0472">Membrane</keyword>
<dbReference type="PANTHER" id="PTHR30086">
    <property type="entry name" value="ARGININE EXPORTER PROTEIN ARGO"/>
    <property type="match status" value="1"/>
</dbReference>
<dbReference type="GO" id="GO:0033228">
    <property type="term" value="P:cysteine export across plasma membrane"/>
    <property type="evidence" value="ECO:0007669"/>
    <property type="project" value="TreeGrafter"/>
</dbReference>
<dbReference type="GO" id="GO:0015171">
    <property type="term" value="F:amino acid transmembrane transporter activity"/>
    <property type="evidence" value="ECO:0007669"/>
    <property type="project" value="TreeGrafter"/>
</dbReference>
<evidence type="ECO:0000313" key="7">
    <source>
        <dbReference type="EMBL" id="BBD08821.1"/>
    </source>
</evidence>
<dbReference type="OrthoDB" id="9804822at2"/>
<evidence type="ECO:0000256" key="6">
    <source>
        <dbReference type="SAM" id="Phobius"/>
    </source>
</evidence>
<dbReference type="KEGG" id="dfl:DFE_2095"/>
<evidence type="ECO:0000256" key="3">
    <source>
        <dbReference type="ARBA" id="ARBA00022692"/>
    </source>
</evidence>
<feature type="transmembrane region" description="Helical" evidence="6">
    <location>
        <begin position="138"/>
        <end position="167"/>
    </location>
</feature>
<accession>A0A2Z6AZW5</accession>
<name>A0A2Z6AZW5_9BACT</name>
<organism evidence="7 8">
    <name type="scientific">Desulfovibrio ferrophilus</name>
    <dbReference type="NCBI Taxonomy" id="241368"/>
    <lineage>
        <taxon>Bacteria</taxon>
        <taxon>Pseudomonadati</taxon>
        <taxon>Thermodesulfobacteriota</taxon>
        <taxon>Desulfovibrionia</taxon>
        <taxon>Desulfovibrionales</taxon>
        <taxon>Desulfovibrionaceae</taxon>
        <taxon>Desulfovibrio</taxon>
    </lineage>
</organism>
<comment type="subcellular location">
    <subcellularLocation>
        <location evidence="1">Cell membrane</location>
        <topology evidence="1">Multi-pass membrane protein</topology>
    </subcellularLocation>
</comment>
<dbReference type="Pfam" id="PF01810">
    <property type="entry name" value="LysE"/>
    <property type="match status" value="1"/>
</dbReference>
<protein>
    <submittedName>
        <fullName evidence="7">Putative amino acid transporter</fullName>
    </submittedName>
</protein>
<dbReference type="AlphaFoldDB" id="A0A2Z6AZW5"/>
<keyword evidence="3 6" id="KW-0812">Transmembrane</keyword>
<evidence type="ECO:0000256" key="5">
    <source>
        <dbReference type="ARBA" id="ARBA00023136"/>
    </source>
</evidence>
<dbReference type="RefSeq" id="WP_126379246.1">
    <property type="nucleotide sequence ID" value="NZ_AP017378.1"/>
</dbReference>
<feature type="transmembrane region" description="Helical" evidence="6">
    <location>
        <begin position="73"/>
        <end position="90"/>
    </location>
</feature>
<feature type="transmembrane region" description="Helical" evidence="6">
    <location>
        <begin position="43"/>
        <end position="66"/>
    </location>
</feature>
<gene>
    <name evidence="7" type="ORF">DFE_2095</name>
</gene>
<evidence type="ECO:0000256" key="2">
    <source>
        <dbReference type="ARBA" id="ARBA00022475"/>
    </source>
</evidence>
<keyword evidence="4 6" id="KW-1133">Transmembrane helix</keyword>